<feature type="domain" description="NAD-dependent epimerase/dehydratase" evidence="3">
    <location>
        <begin position="4"/>
        <end position="242"/>
    </location>
</feature>
<evidence type="ECO:0000259" key="3">
    <source>
        <dbReference type="Pfam" id="PF01370"/>
    </source>
</evidence>
<dbReference type="InterPro" id="IPR036291">
    <property type="entry name" value="NAD(P)-bd_dom_sf"/>
</dbReference>
<dbReference type="EMBL" id="JACHLR010000024">
    <property type="protein sequence ID" value="MBB4860559.1"/>
    <property type="molecule type" value="Genomic_DNA"/>
</dbReference>
<organism evidence="4 5">
    <name type="scientific">Novosphingobium chloroacetimidivorans</name>
    <dbReference type="NCBI Taxonomy" id="1428314"/>
    <lineage>
        <taxon>Bacteria</taxon>
        <taxon>Pseudomonadati</taxon>
        <taxon>Pseudomonadota</taxon>
        <taxon>Alphaproteobacteria</taxon>
        <taxon>Sphingomonadales</taxon>
        <taxon>Sphingomonadaceae</taxon>
        <taxon>Novosphingobium</taxon>
    </lineage>
</organism>
<evidence type="ECO:0000313" key="4">
    <source>
        <dbReference type="EMBL" id="MBB4860559.1"/>
    </source>
</evidence>
<comment type="caution">
    <text evidence="4">The sequence shown here is derived from an EMBL/GenBank/DDBJ whole genome shotgun (WGS) entry which is preliminary data.</text>
</comment>
<dbReference type="SUPFAM" id="SSF51735">
    <property type="entry name" value="NAD(P)-binding Rossmann-fold domains"/>
    <property type="match status" value="1"/>
</dbReference>
<dbReference type="AlphaFoldDB" id="A0A7W7KE44"/>
<protein>
    <submittedName>
        <fullName evidence="4">Dihydroflavonol-4-reductase</fullName>
        <ecNumber evidence="4">1.1.1.219</ecNumber>
    </submittedName>
</protein>
<dbReference type="Gene3D" id="3.40.50.720">
    <property type="entry name" value="NAD(P)-binding Rossmann-like Domain"/>
    <property type="match status" value="1"/>
</dbReference>
<comment type="similarity">
    <text evidence="2">Belongs to the NAD(P)-dependent epimerase/dehydratase family. Dihydroflavonol-4-reductase subfamily.</text>
</comment>
<reference evidence="4 5" key="1">
    <citation type="submission" date="2020-08" db="EMBL/GenBank/DDBJ databases">
        <title>Functional genomics of gut bacteria from endangered species of beetles.</title>
        <authorList>
            <person name="Carlos-Shanley C."/>
        </authorList>
    </citation>
    <scope>NUCLEOTIDE SEQUENCE [LARGE SCALE GENOMIC DNA]</scope>
    <source>
        <strain evidence="4 5">S00245</strain>
    </source>
</reference>
<evidence type="ECO:0000313" key="5">
    <source>
        <dbReference type="Proteomes" id="UP000555448"/>
    </source>
</evidence>
<dbReference type="EC" id="1.1.1.219" evidence="4"/>
<name>A0A7W7KE44_9SPHN</name>
<dbReference type="FunFam" id="3.40.50.720:FF:000336">
    <property type="entry name" value="Aldehyde reductase"/>
    <property type="match status" value="1"/>
</dbReference>
<sequence length="342" mass="36335">MAKVLVTGGTGFVGGHCILQLLDAGHEVRTTVRKLERARDIRSVVAAHGRNADGVAVMQADLLNDDGWTKALDGVEFVLHVASPFPADEPKDPQELIVPARDGALRVLRAARAAGVSRVVMTSSFAAVGYGIPDRATPFDENDWTNPNEPSVQAYMQSKFHAERAAWDFIQRGGNGLELAMVNPTGIFGPVLGHDFSTSIGLVQGLLMGALPAVPRIAFGAVDVRDVADLHVRAMTAPEASGERFIAVAGPALWLKDVASILHDHLGERAAKVPTAEMADEEVIRRAADAPAMAAIVPQLGIVRETTSEKAKTLLRWKPRSAEEAIIASAESLLALEASEAA</sequence>
<dbReference type="InterPro" id="IPR050425">
    <property type="entry name" value="NAD(P)_dehydrat-like"/>
</dbReference>
<gene>
    <name evidence="4" type="ORF">HNO88_003903</name>
</gene>
<evidence type="ECO:0000256" key="2">
    <source>
        <dbReference type="ARBA" id="ARBA00023445"/>
    </source>
</evidence>
<evidence type="ECO:0000256" key="1">
    <source>
        <dbReference type="ARBA" id="ARBA00023002"/>
    </source>
</evidence>
<dbReference type="RefSeq" id="WP_184249611.1">
    <property type="nucleotide sequence ID" value="NZ_JACHLR010000024.1"/>
</dbReference>
<dbReference type="PANTHER" id="PTHR10366">
    <property type="entry name" value="NAD DEPENDENT EPIMERASE/DEHYDRATASE"/>
    <property type="match status" value="1"/>
</dbReference>
<dbReference type="PANTHER" id="PTHR10366:SF564">
    <property type="entry name" value="STEROL-4-ALPHA-CARBOXYLATE 3-DEHYDROGENASE, DECARBOXYLATING"/>
    <property type="match status" value="1"/>
</dbReference>
<dbReference type="Proteomes" id="UP000555448">
    <property type="component" value="Unassembled WGS sequence"/>
</dbReference>
<dbReference type="Pfam" id="PF01370">
    <property type="entry name" value="Epimerase"/>
    <property type="match status" value="1"/>
</dbReference>
<dbReference type="GO" id="GO:0045552">
    <property type="term" value="F:dihydroflavanol 4-reductase activity"/>
    <property type="evidence" value="ECO:0007669"/>
    <property type="project" value="UniProtKB-EC"/>
</dbReference>
<accession>A0A7W7KE44</accession>
<dbReference type="InterPro" id="IPR001509">
    <property type="entry name" value="Epimerase_deHydtase"/>
</dbReference>
<keyword evidence="1 4" id="KW-0560">Oxidoreductase</keyword>
<proteinExistence type="inferred from homology"/>
<keyword evidence="5" id="KW-1185">Reference proteome</keyword>